<dbReference type="AlphaFoldDB" id="A0A7W6BWB8"/>
<accession>A0A7W6BWB8</accession>
<dbReference type="Pfam" id="PF19613">
    <property type="entry name" value="DUF6118"/>
    <property type="match status" value="1"/>
</dbReference>
<keyword evidence="2" id="KW-1185">Reference proteome</keyword>
<comment type="caution">
    <text evidence="1">The sequence shown here is derived from an EMBL/GenBank/DDBJ whole genome shotgun (WGS) entry which is preliminary data.</text>
</comment>
<name>A0A7W6BWB8_9SPHN</name>
<dbReference type="InterPro" id="IPR046121">
    <property type="entry name" value="DUF6118"/>
</dbReference>
<dbReference type="RefSeq" id="WP_183615978.1">
    <property type="nucleotide sequence ID" value="NZ_JACIDY010000002.1"/>
</dbReference>
<protein>
    <submittedName>
        <fullName evidence="1">Uncharacterized protein</fullName>
    </submittedName>
</protein>
<dbReference type="Proteomes" id="UP000561459">
    <property type="component" value="Unassembled WGS sequence"/>
</dbReference>
<gene>
    <name evidence="1" type="ORF">GGR39_000779</name>
</gene>
<reference evidence="1 2" key="1">
    <citation type="submission" date="2020-08" db="EMBL/GenBank/DDBJ databases">
        <title>Genomic Encyclopedia of Type Strains, Phase IV (KMG-IV): sequencing the most valuable type-strain genomes for metagenomic binning, comparative biology and taxonomic classification.</title>
        <authorList>
            <person name="Goeker M."/>
        </authorList>
    </citation>
    <scope>NUCLEOTIDE SEQUENCE [LARGE SCALE GENOMIC DNA]</scope>
    <source>
        <strain evidence="1 2">DSM 27568</strain>
    </source>
</reference>
<evidence type="ECO:0000313" key="1">
    <source>
        <dbReference type="EMBL" id="MBB3939139.1"/>
    </source>
</evidence>
<proteinExistence type="predicted"/>
<dbReference type="EMBL" id="JACIDY010000002">
    <property type="protein sequence ID" value="MBB3939139.1"/>
    <property type="molecule type" value="Genomic_DNA"/>
</dbReference>
<organism evidence="1 2">
    <name type="scientific">Novosphingobium fluoreni</name>
    <dbReference type="NCBI Taxonomy" id="1391222"/>
    <lineage>
        <taxon>Bacteria</taxon>
        <taxon>Pseudomonadati</taxon>
        <taxon>Pseudomonadota</taxon>
        <taxon>Alphaproteobacteria</taxon>
        <taxon>Sphingomonadales</taxon>
        <taxon>Sphingomonadaceae</taxon>
        <taxon>Novosphingobium</taxon>
    </lineage>
</organism>
<evidence type="ECO:0000313" key="2">
    <source>
        <dbReference type="Proteomes" id="UP000561459"/>
    </source>
</evidence>
<sequence>MAPDTAPPVDTSLAAHAFSELRGEVSLLRRAVERTSQPDYAPSLEAISIRLEHVVTWAQKVSERPGIKLSPKDLEREIAEAAASRHDSDRQALELARSAMKATSDRIDAIVARSRSASEQDEELRYNRIAFAVAGMVLWAILPGALARSLPVSWAAPERIAARMLGTNMWDAGQNMMAKADPQRWNRIVAHERERAGRIKR</sequence>